<dbReference type="AlphaFoldDB" id="A0A398CJ91"/>
<proteinExistence type="predicted"/>
<evidence type="ECO:0000313" key="2">
    <source>
        <dbReference type="Proteomes" id="UP000266340"/>
    </source>
</evidence>
<reference evidence="1 2" key="1">
    <citation type="submission" date="2018-09" db="EMBL/GenBank/DDBJ databases">
        <title>Cohnella cavernae sp. nov., isolated from a karst cave.</title>
        <authorList>
            <person name="Zhu H."/>
        </authorList>
    </citation>
    <scope>NUCLEOTIDE SEQUENCE [LARGE SCALE GENOMIC DNA]</scope>
    <source>
        <strain evidence="1 2">K2E09-144</strain>
    </source>
</reference>
<keyword evidence="2" id="KW-1185">Reference proteome</keyword>
<name>A0A398CJ91_9BACL</name>
<accession>A0A398CJ91</accession>
<gene>
    <name evidence="1" type="ORF">D3H35_25325</name>
</gene>
<dbReference type="EMBL" id="QXJM01000042">
    <property type="protein sequence ID" value="RIE00898.1"/>
    <property type="molecule type" value="Genomic_DNA"/>
</dbReference>
<sequence>MEAALVVPIFLTVAFVLVFLIQTSITVMALHSALSQTARQAASAWYPISLGMDKARDNQIYSQAEEWRGRLTDIGETIGEYGDYLPEPLKGWARDAADGARNAANYPVREATERWVRSSADDGMIDKNRIRITEAQVPAEDFSETAFLTLSAEYRLPFRIPFTNRPITIRETVKERAWIGGKPSTARLVDGEASIGTLSFVSLEPNPVRPGKKATLLLRGKPGEIVDLNVLYKSGPSEAKHLGSVTVDSSGFVQWTWHVSGRTTPGEWVWEAASGDGSRLKQTFQVKKRGANE</sequence>
<evidence type="ECO:0000313" key="1">
    <source>
        <dbReference type="EMBL" id="RIE00898.1"/>
    </source>
</evidence>
<comment type="caution">
    <text evidence="1">The sequence shown here is derived from an EMBL/GenBank/DDBJ whole genome shotgun (WGS) entry which is preliminary data.</text>
</comment>
<dbReference type="Proteomes" id="UP000266340">
    <property type="component" value="Unassembled WGS sequence"/>
</dbReference>
<organism evidence="1 2">
    <name type="scientific">Cohnella faecalis</name>
    <dbReference type="NCBI Taxonomy" id="2315694"/>
    <lineage>
        <taxon>Bacteria</taxon>
        <taxon>Bacillati</taxon>
        <taxon>Bacillota</taxon>
        <taxon>Bacilli</taxon>
        <taxon>Bacillales</taxon>
        <taxon>Paenibacillaceae</taxon>
        <taxon>Cohnella</taxon>
    </lineage>
</organism>
<protein>
    <submittedName>
        <fullName evidence="1">Pilus assembly protein</fullName>
    </submittedName>
</protein>